<dbReference type="GO" id="GO:0005536">
    <property type="term" value="F:D-glucose binding"/>
    <property type="evidence" value="ECO:0007669"/>
    <property type="project" value="UniProtKB-ARBA"/>
</dbReference>
<name>A0A8J4QJV9_9ROSI</name>
<keyword evidence="2" id="KW-0430">Lectin</keyword>
<keyword evidence="6" id="KW-1185">Reference proteome</keyword>
<dbReference type="OrthoDB" id="4325201at2759"/>
<comment type="similarity">
    <text evidence="1">Belongs to the jacalin lectin family.</text>
</comment>
<dbReference type="GO" id="GO:0005537">
    <property type="term" value="F:D-mannose binding"/>
    <property type="evidence" value="ECO:0007669"/>
    <property type="project" value="UniProtKB-ARBA"/>
</dbReference>
<feature type="domain" description="Jacalin-type lectin" evidence="4">
    <location>
        <begin position="4"/>
        <end position="148"/>
    </location>
</feature>
<dbReference type="PANTHER" id="PTHR47293:SF66">
    <property type="entry name" value="JACALIN-RELATED LECTIN 11-RELATED"/>
    <property type="match status" value="1"/>
</dbReference>
<dbReference type="PANTHER" id="PTHR47293">
    <property type="entry name" value="JACALIN-RELATED LECTIN 3"/>
    <property type="match status" value="1"/>
</dbReference>
<dbReference type="InterPro" id="IPR036404">
    <property type="entry name" value="Jacalin-like_lectin_dom_sf"/>
</dbReference>
<dbReference type="PROSITE" id="PS51752">
    <property type="entry name" value="JACALIN_LECTIN"/>
    <property type="match status" value="2"/>
</dbReference>
<organism evidence="5 6">
    <name type="scientific">Castanea mollissima</name>
    <name type="common">Chinese chestnut</name>
    <dbReference type="NCBI Taxonomy" id="60419"/>
    <lineage>
        <taxon>Eukaryota</taxon>
        <taxon>Viridiplantae</taxon>
        <taxon>Streptophyta</taxon>
        <taxon>Embryophyta</taxon>
        <taxon>Tracheophyta</taxon>
        <taxon>Spermatophyta</taxon>
        <taxon>Magnoliopsida</taxon>
        <taxon>eudicotyledons</taxon>
        <taxon>Gunneridae</taxon>
        <taxon>Pentapetalae</taxon>
        <taxon>rosids</taxon>
        <taxon>fabids</taxon>
        <taxon>Fagales</taxon>
        <taxon>Fagaceae</taxon>
        <taxon>Castanea</taxon>
    </lineage>
</organism>
<feature type="domain" description="Jacalin-type lectin" evidence="4">
    <location>
        <begin position="164"/>
        <end position="309"/>
    </location>
</feature>
<sequence length="310" mass="33497">MEEFLTVGLWGGEGGDRWSFVVNNGGIIGMEIVHANGIASITFKCGDEYGVLQHSRKFGGTGEGWKTDKISLNWPEEYLTSISGTVADLWQHIIIRSISFKTNKGTEYGPYGVVTGQPFSYSTEGGVIVGFHGRSGTLLDAIGAYVKIPQKKQDNTLKMALPVPRGPGPWGGHGGMEWDDGVFPAIRELHLYVGDSVIHAIRVSYQSKDGEPVLSPKHGGEGGEPIDPIKLEVSKEFLIRIAGFYGPVEGSGSFKALRSITFYTNKAKYGPYGDEIGQAFTSSVAPGRVVGFHGRSGAYLDAIGVHMEYF</sequence>
<evidence type="ECO:0000313" key="5">
    <source>
        <dbReference type="EMBL" id="KAF3947254.1"/>
    </source>
</evidence>
<reference evidence="5" key="1">
    <citation type="submission" date="2020-03" db="EMBL/GenBank/DDBJ databases">
        <title>Castanea mollissima Vanexum genome sequencing.</title>
        <authorList>
            <person name="Staton M."/>
        </authorList>
    </citation>
    <scope>NUCLEOTIDE SEQUENCE</scope>
    <source>
        <tissue evidence="5">Leaf</tissue>
    </source>
</reference>
<dbReference type="Pfam" id="PF01419">
    <property type="entry name" value="Jacalin"/>
    <property type="match status" value="2"/>
</dbReference>
<dbReference type="AlphaFoldDB" id="A0A8J4QJV9"/>
<dbReference type="Proteomes" id="UP000737018">
    <property type="component" value="Unassembled WGS sequence"/>
</dbReference>
<dbReference type="InterPro" id="IPR033734">
    <property type="entry name" value="Jacalin-like_lectin_dom_plant"/>
</dbReference>
<evidence type="ECO:0000256" key="2">
    <source>
        <dbReference type="ARBA" id="ARBA00022734"/>
    </source>
</evidence>
<dbReference type="InterPro" id="IPR001229">
    <property type="entry name" value="Jacalin-like_lectin_dom"/>
</dbReference>
<evidence type="ECO:0000256" key="3">
    <source>
        <dbReference type="ARBA" id="ARBA00022737"/>
    </source>
</evidence>
<accession>A0A8J4QJV9</accession>
<keyword evidence="3" id="KW-0677">Repeat</keyword>
<evidence type="ECO:0000259" key="4">
    <source>
        <dbReference type="PROSITE" id="PS51752"/>
    </source>
</evidence>
<comment type="caution">
    <text evidence="5">The sequence shown here is derived from an EMBL/GenBank/DDBJ whole genome shotgun (WGS) entry which is preliminary data.</text>
</comment>
<gene>
    <name evidence="5" type="ORF">CMV_026584</name>
</gene>
<evidence type="ECO:0000313" key="6">
    <source>
        <dbReference type="Proteomes" id="UP000737018"/>
    </source>
</evidence>
<dbReference type="EMBL" id="JRKL02007990">
    <property type="protein sequence ID" value="KAF3947254.1"/>
    <property type="molecule type" value="Genomic_DNA"/>
</dbReference>
<protein>
    <recommendedName>
        <fullName evidence="4">Jacalin-type lectin domain-containing protein</fullName>
    </recommendedName>
</protein>
<evidence type="ECO:0000256" key="1">
    <source>
        <dbReference type="ARBA" id="ARBA00006568"/>
    </source>
</evidence>
<dbReference type="Gene3D" id="2.100.10.30">
    <property type="entry name" value="Jacalin-like lectin domain"/>
    <property type="match status" value="2"/>
</dbReference>
<dbReference type="FunFam" id="2.100.10.30:FF:000001">
    <property type="entry name" value="Jacalin-related lectin 33"/>
    <property type="match status" value="2"/>
</dbReference>
<proteinExistence type="inferred from homology"/>
<dbReference type="SUPFAM" id="SSF51101">
    <property type="entry name" value="Mannose-binding lectins"/>
    <property type="match status" value="2"/>
</dbReference>
<dbReference type="SMART" id="SM00915">
    <property type="entry name" value="Jacalin"/>
    <property type="match status" value="2"/>
</dbReference>
<dbReference type="CDD" id="cd09612">
    <property type="entry name" value="Jacalin"/>
    <property type="match status" value="2"/>
</dbReference>